<gene>
    <name evidence="3" type="ORF">CRN52_13905</name>
</gene>
<accession>A0A2S3R230</accession>
<dbReference type="CDD" id="cd24022">
    <property type="entry name" value="ASKHA_NBD_ParM_R1-like"/>
    <property type="match status" value="1"/>
</dbReference>
<dbReference type="SUPFAM" id="SSF53067">
    <property type="entry name" value="Actin-like ATPase domain"/>
    <property type="match status" value="2"/>
</dbReference>
<proteinExistence type="predicted"/>
<dbReference type="InterPro" id="IPR048345">
    <property type="entry name" value="ParM_C"/>
</dbReference>
<dbReference type="Gene3D" id="3.30.420.40">
    <property type="match status" value="2"/>
</dbReference>
<feature type="domain" description="Plasmid segregation protein ParM C-terminal" evidence="2">
    <location>
        <begin position="208"/>
        <end position="358"/>
    </location>
</feature>
<sequence length="370" mass="40827">MVYFVCYLNNLRDLEEDKKVEQNPIPVVAIDDGSTNIKISHIKLSKLLTYVCTHSFAEGHKPAPHGKEGFNITIGDNKLHYSNVNSLTTTNNEFQNSDVNLAAIHYALLHAGIGTPEEYPLIDVVVTLPISQYYNYQNGIDLTKNVTNIEAKKKSVLRSVEINNGIEAADQADSNKYQCVTPFKINSVKVMPEGIPAIMSTLYNAEVDDYSESVVVDLGGNSLELCLIIGEFQSLIPQGFDNINVNQVIRAVRDAWGSEQSQSRISHLIQNRKNEALWKATFKNEEKREAVRTAMNEATDKLASQVVEVTKALRSAPNRLYLVGGGSELILPAMTEAFEKDSDVIMIDKPQTALAREIAISQAGDALAEG</sequence>
<dbReference type="EMBL" id="PDGH01000101">
    <property type="protein sequence ID" value="POB47169.1"/>
    <property type="molecule type" value="Genomic_DNA"/>
</dbReference>
<dbReference type="InterPro" id="IPR043129">
    <property type="entry name" value="ATPase_NBD"/>
</dbReference>
<comment type="caution">
    <text evidence="3">The sequence shown here is derived from an EMBL/GenBank/DDBJ whole genome shotgun (WGS) entry which is preliminary data.</text>
</comment>
<dbReference type="InterPro" id="IPR009440">
    <property type="entry name" value="ParM/StbA_N"/>
</dbReference>
<protein>
    <submittedName>
        <fullName evidence="3">Uncharacterized protein</fullName>
    </submittedName>
</protein>
<dbReference type="Pfam" id="PF21523">
    <property type="entry name" value="ParM_N"/>
    <property type="match status" value="1"/>
</dbReference>
<dbReference type="Proteomes" id="UP000237466">
    <property type="component" value="Unassembled WGS sequence"/>
</dbReference>
<evidence type="ECO:0000313" key="4">
    <source>
        <dbReference type="Proteomes" id="UP000237466"/>
    </source>
</evidence>
<dbReference type="Pfam" id="PF06406">
    <property type="entry name" value="StbA_N"/>
    <property type="match status" value="1"/>
</dbReference>
<feature type="domain" description="Plasmid segregation protein ParM/StbA N-terminal" evidence="1">
    <location>
        <begin position="28"/>
        <end position="201"/>
    </location>
</feature>
<evidence type="ECO:0000259" key="1">
    <source>
        <dbReference type="Pfam" id="PF06406"/>
    </source>
</evidence>
<evidence type="ECO:0000313" key="3">
    <source>
        <dbReference type="EMBL" id="POB47169.1"/>
    </source>
</evidence>
<organism evidence="3 4">
    <name type="scientific">Vibrio vulnificus</name>
    <dbReference type="NCBI Taxonomy" id="672"/>
    <lineage>
        <taxon>Bacteria</taxon>
        <taxon>Pseudomonadati</taxon>
        <taxon>Pseudomonadota</taxon>
        <taxon>Gammaproteobacteria</taxon>
        <taxon>Vibrionales</taxon>
        <taxon>Vibrionaceae</taxon>
        <taxon>Vibrio</taxon>
    </lineage>
</organism>
<dbReference type="AlphaFoldDB" id="A0A2S3R230"/>
<dbReference type="InterPro" id="IPR056367">
    <property type="entry name" value="ASKHA_NBD_ParM_R1-like"/>
</dbReference>
<evidence type="ECO:0000259" key="2">
    <source>
        <dbReference type="Pfam" id="PF21523"/>
    </source>
</evidence>
<reference evidence="3 4" key="1">
    <citation type="journal article" date="2018" name="Front. Microbiol.">
        <title>Phylogeny of Vibrio vulnificus from the Analysis of the Core-Genome: Implications for Intra-Species Taxonomy.</title>
        <authorList>
            <person name="Roig F.J."/>
            <person name="Gonzalez-Candelas F."/>
            <person name="Sanjuan E."/>
            <person name="Fouz B."/>
            <person name="Feil E.J."/>
            <person name="Llorens C."/>
            <person name="Baker-Austin C."/>
            <person name="Oliver J.D."/>
            <person name="Danin-Poleg Y."/>
            <person name="Gibas C.J."/>
            <person name="Kashi Y."/>
            <person name="Gulig P.A."/>
            <person name="Morrison S.S."/>
            <person name="Amaro C."/>
        </authorList>
    </citation>
    <scope>NUCLEOTIDE SEQUENCE [LARGE SCALE GENOMIC DNA]</scope>
    <source>
        <strain evidence="3 4">CECT4608</strain>
    </source>
</reference>
<name>A0A2S3R230_VIBVL</name>